<accession>A0ABM1A2C6</accession>
<sequence>MLSEYVIIPLVLLTILFLIYEVKKHKKTTVPGPPFVEGIRTLLKGLQQNTLHKIAAKWAARYGDIVAVDAVFRQVVFVNNAGLARKLLCDPNTKDLSNDRPPSFTGKEVFLSYTDIITAPYNKDLSQRRRLFHNVLKFYGQGVHNFEHLMKTTSRQLIDRLTQYEADVPLSMELTRYIRWVVGLLLKGPHTCEEDLEAMVTFVNKVNESYLFENEIFLETFPFVKHIPGLRLRQLVLELRAAHTDLKNKVFVSIRETFMKGEKNSIVTDLLDQQEELKQKGNYTDLSDDVIISLISDIAAAAYATTAGTLTTLFLQVISDPKLQERMYKEIREVIGNDAPSFEYKRQMPYIEATILETMRYSSVLPFLLPHYARSDINFEGHFIPKNTFLLINSWYFHHREDLWEDPWTFKPERFLDSNGQLLEPDHPTRQNLLVFGAGRRACPGESFARIRVFFVVVTLLQQYQFLPPEDEDLPSCCPRDWKQLTVISPDQFKCRMKPRPMTS</sequence>
<dbReference type="Proteomes" id="UP000694888">
    <property type="component" value="Unplaced"/>
</dbReference>
<dbReference type="Gene3D" id="1.10.630.10">
    <property type="entry name" value="Cytochrome P450"/>
    <property type="match status" value="1"/>
</dbReference>
<keyword evidence="8" id="KW-1133">Transmembrane helix</keyword>
<evidence type="ECO:0000256" key="6">
    <source>
        <dbReference type="ARBA" id="ARBA00023033"/>
    </source>
</evidence>
<evidence type="ECO:0000256" key="3">
    <source>
        <dbReference type="ARBA" id="ARBA00022723"/>
    </source>
</evidence>
<evidence type="ECO:0000256" key="5">
    <source>
        <dbReference type="ARBA" id="ARBA00023004"/>
    </source>
</evidence>
<keyword evidence="9" id="KW-1185">Reference proteome</keyword>
<keyword evidence="2 7" id="KW-0349">Heme</keyword>
<keyword evidence="5 7" id="KW-0408">Iron</keyword>
<dbReference type="InterPro" id="IPR002401">
    <property type="entry name" value="Cyt_P450_E_grp-I"/>
</dbReference>
<evidence type="ECO:0000256" key="7">
    <source>
        <dbReference type="RuleBase" id="RU000461"/>
    </source>
</evidence>
<feature type="transmembrane region" description="Helical" evidence="8">
    <location>
        <begin position="6"/>
        <end position="22"/>
    </location>
</feature>
<evidence type="ECO:0000256" key="2">
    <source>
        <dbReference type="ARBA" id="ARBA00022617"/>
    </source>
</evidence>
<keyword evidence="4 7" id="KW-0560">Oxidoreductase</keyword>
<dbReference type="PROSITE" id="PS00086">
    <property type="entry name" value="CYTOCHROME_P450"/>
    <property type="match status" value="1"/>
</dbReference>
<dbReference type="PANTHER" id="PTHR24289">
    <property type="entry name" value="STEROID 17-ALPHA-HYDROXYLASE/17,20 LYASE"/>
    <property type="match status" value="1"/>
</dbReference>
<keyword evidence="6 7" id="KW-0503">Monooxygenase</keyword>
<keyword evidence="8" id="KW-0812">Transmembrane</keyword>
<dbReference type="RefSeq" id="XP_012939418.1">
    <property type="nucleotide sequence ID" value="XM_013083964.2"/>
</dbReference>
<evidence type="ECO:0000256" key="1">
    <source>
        <dbReference type="ARBA" id="ARBA00010617"/>
    </source>
</evidence>
<dbReference type="GeneID" id="101863111"/>
<proteinExistence type="inferred from homology"/>
<dbReference type="Pfam" id="PF00067">
    <property type="entry name" value="p450"/>
    <property type="match status" value="1"/>
</dbReference>
<evidence type="ECO:0000313" key="9">
    <source>
        <dbReference type="Proteomes" id="UP000694888"/>
    </source>
</evidence>
<dbReference type="SUPFAM" id="SSF48264">
    <property type="entry name" value="Cytochrome P450"/>
    <property type="match status" value="1"/>
</dbReference>
<dbReference type="InterPro" id="IPR036396">
    <property type="entry name" value="Cyt_P450_sf"/>
</dbReference>
<dbReference type="PANTHER" id="PTHR24289:SF1">
    <property type="entry name" value="STEROID 17-ALPHA-HYDROXYLASE_17,20 LYASE"/>
    <property type="match status" value="1"/>
</dbReference>
<organism evidence="9 10">
    <name type="scientific">Aplysia californica</name>
    <name type="common">California sea hare</name>
    <dbReference type="NCBI Taxonomy" id="6500"/>
    <lineage>
        <taxon>Eukaryota</taxon>
        <taxon>Metazoa</taxon>
        <taxon>Spiralia</taxon>
        <taxon>Lophotrochozoa</taxon>
        <taxon>Mollusca</taxon>
        <taxon>Gastropoda</taxon>
        <taxon>Heterobranchia</taxon>
        <taxon>Euthyneura</taxon>
        <taxon>Tectipleura</taxon>
        <taxon>Aplysiida</taxon>
        <taxon>Aplysioidea</taxon>
        <taxon>Aplysiidae</taxon>
        <taxon>Aplysia</taxon>
    </lineage>
</organism>
<reference evidence="10" key="1">
    <citation type="submission" date="2025-08" db="UniProtKB">
        <authorList>
            <consortium name="RefSeq"/>
        </authorList>
    </citation>
    <scope>IDENTIFICATION</scope>
</reference>
<dbReference type="InterPro" id="IPR001128">
    <property type="entry name" value="Cyt_P450"/>
</dbReference>
<evidence type="ECO:0000256" key="8">
    <source>
        <dbReference type="SAM" id="Phobius"/>
    </source>
</evidence>
<dbReference type="PRINTS" id="PR00385">
    <property type="entry name" value="P450"/>
</dbReference>
<evidence type="ECO:0000313" key="10">
    <source>
        <dbReference type="RefSeq" id="XP_012939418.1"/>
    </source>
</evidence>
<name>A0ABM1A2C6_APLCA</name>
<keyword evidence="8" id="KW-0472">Membrane</keyword>
<comment type="similarity">
    <text evidence="1 7">Belongs to the cytochrome P450 family.</text>
</comment>
<gene>
    <name evidence="10" type="primary">LOC101863111</name>
</gene>
<keyword evidence="3 7" id="KW-0479">Metal-binding</keyword>
<dbReference type="PRINTS" id="PR00463">
    <property type="entry name" value="EP450I"/>
</dbReference>
<evidence type="ECO:0000256" key="4">
    <source>
        <dbReference type="ARBA" id="ARBA00023002"/>
    </source>
</evidence>
<dbReference type="InterPro" id="IPR017972">
    <property type="entry name" value="Cyt_P450_CS"/>
</dbReference>
<protein>
    <submittedName>
        <fullName evidence="10">Cytochrome P450 1A1-like</fullName>
    </submittedName>
</protein>